<name>A0A9K3EJ99_HELAN</name>
<dbReference type="Gramene" id="mRNA:HanXRQr2_Chr13g0598951">
    <property type="protein sequence ID" value="CDS:HanXRQr2_Chr13g0598951.1"/>
    <property type="gene ID" value="HanXRQr2_Chr13g0598951"/>
</dbReference>
<dbReference type="Proteomes" id="UP000215914">
    <property type="component" value="Unassembled WGS sequence"/>
</dbReference>
<proteinExistence type="predicted"/>
<dbReference type="EMBL" id="MNCJ02000328">
    <property type="protein sequence ID" value="KAF5774318.1"/>
    <property type="molecule type" value="Genomic_DNA"/>
</dbReference>
<dbReference type="AlphaFoldDB" id="A0A9K3EJ99"/>
<protein>
    <submittedName>
        <fullName evidence="1">Uncharacterized protein</fullName>
    </submittedName>
</protein>
<sequence length="49" mass="5401">MIHNGQNSHGLVGVIDVTDLMLCFLNKFFVKTGAPFVFETFAGMVYYAG</sequence>
<gene>
    <name evidence="1" type="ORF">HanXRQr2_Chr13g0598951</name>
</gene>
<evidence type="ECO:0000313" key="2">
    <source>
        <dbReference type="Proteomes" id="UP000215914"/>
    </source>
</evidence>
<reference evidence="1" key="1">
    <citation type="journal article" date="2017" name="Nature">
        <title>The sunflower genome provides insights into oil metabolism, flowering and Asterid evolution.</title>
        <authorList>
            <person name="Badouin H."/>
            <person name="Gouzy J."/>
            <person name="Grassa C.J."/>
            <person name="Murat F."/>
            <person name="Staton S.E."/>
            <person name="Cottret L."/>
            <person name="Lelandais-Briere C."/>
            <person name="Owens G.L."/>
            <person name="Carrere S."/>
            <person name="Mayjonade B."/>
            <person name="Legrand L."/>
            <person name="Gill N."/>
            <person name="Kane N.C."/>
            <person name="Bowers J.E."/>
            <person name="Hubner S."/>
            <person name="Bellec A."/>
            <person name="Berard A."/>
            <person name="Berges H."/>
            <person name="Blanchet N."/>
            <person name="Boniface M.C."/>
            <person name="Brunel D."/>
            <person name="Catrice O."/>
            <person name="Chaidir N."/>
            <person name="Claudel C."/>
            <person name="Donnadieu C."/>
            <person name="Faraut T."/>
            <person name="Fievet G."/>
            <person name="Helmstetter N."/>
            <person name="King M."/>
            <person name="Knapp S.J."/>
            <person name="Lai Z."/>
            <person name="Le Paslier M.C."/>
            <person name="Lippi Y."/>
            <person name="Lorenzon L."/>
            <person name="Mandel J.R."/>
            <person name="Marage G."/>
            <person name="Marchand G."/>
            <person name="Marquand E."/>
            <person name="Bret-Mestries E."/>
            <person name="Morien E."/>
            <person name="Nambeesan S."/>
            <person name="Nguyen T."/>
            <person name="Pegot-Espagnet P."/>
            <person name="Pouilly N."/>
            <person name="Raftis F."/>
            <person name="Sallet E."/>
            <person name="Schiex T."/>
            <person name="Thomas J."/>
            <person name="Vandecasteele C."/>
            <person name="Vares D."/>
            <person name="Vear F."/>
            <person name="Vautrin S."/>
            <person name="Crespi M."/>
            <person name="Mangin B."/>
            <person name="Burke J.M."/>
            <person name="Salse J."/>
            <person name="Munos S."/>
            <person name="Vincourt P."/>
            <person name="Rieseberg L.H."/>
            <person name="Langlade N.B."/>
        </authorList>
    </citation>
    <scope>NUCLEOTIDE SEQUENCE</scope>
    <source>
        <tissue evidence="1">Leaves</tissue>
    </source>
</reference>
<comment type="caution">
    <text evidence="1">The sequence shown here is derived from an EMBL/GenBank/DDBJ whole genome shotgun (WGS) entry which is preliminary data.</text>
</comment>
<keyword evidence="2" id="KW-1185">Reference proteome</keyword>
<accession>A0A9K3EJ99</accession>
<organism evidence="1 2">
    <name type="scientific">Helianthus annuus</name>
    <name type="common">Common sunflower</name>
    <dbReference type="NCBI Taxonomy" id="4232"/>
    <lineage>
        <taxon>Eukaryota</taxon>
        <taxon>Viridiplantae</taxon>
        <taxon>Streptophyta</taxon>
        <taxon>Embryophyta</taxon>
        <taxon>Tracheophyta</taxon>
        <taxon>Spermatophyta</taxon>
        <taxon>Magnoliopsida</taxon>
        <taxon>eudicotyledons</taxon>
        <taxon>Gunneridae</taxon>
        <taxon>Pentapetalae</taxon>
        <taxon>asterids</taxon>
        <taxon>campanulids</taxon>
        <taxon>Asterales</taxon>
        <taxon>Asteraceae</taxon>
        <taxon>Asteroideae</taxon>
        <taxon>Heliantheae alliance</taxon>
        <taxon>Heliantheae</taxon>
        <taxon>Helianthus</taxon>
    </lineage>
</organism>
<reference evidence="1" key="2">
    <citation type="submission" date="2020-06" db="EMBL/GenBank/DDBJ databases">
        <title>Helianthus annuus Genome sequencing and assembly Release 2.</title>
        <authorList>
            <person name="Gouzy J."/>
            <person name="Langlade N."/>
            <person name="Munos S."/>
        </authorList>
    </citation>
    <scope>NUCLEOTIDE SEQUENCE</scope>
    <source>
        <tissue evidence="1">Leaves</tissue>
    </source>
</reference>
<evidence type="ECO:0000313" key="1">
    <source>
        <dbReference type="EMBL" id="KAF5774318.1"/>
    </source>
</evidence>